<accession>A0ABV3FCL8</accession>
<comment type="caution">
    <text evidence="1">The sequence shown here is derived from an EMBL/GenBank/DDBJ whole genome shotgun (WGS) entry which is preliminary data.</text>
</comment>
<reference evidence="1 2" key="1">
    <citation type="submission" date="2024-06" db="EMBL/GenBank/DDBJ databases">
        <title>The Natural Products Discovery Center: Release of the First 8490 Sequenced Strains for Exploring Actinobacteria Biosynthetic Diversity.</title>
        <authorList>
            <person name="Kalkreuter E."/>
            <person name="Kautsar S.A."/>
            <person name="Yang D."/>
            <person name="Bader C.D."/>
            <person name="Teijaro C.N."/>
            <person name="Fluegel L."/>
            <person name="Davis C.M."/>
            <person name="Simpson J.R."/>
            <person name="Lauterbach L."/>
            <person name="Steele A.D."/>
            <person name="Gui C."/>
            <person name="Meng S."/>
            <person name="Li G."/>
            <person name="Viehrig K."/>
            <person name="Ye F."/>
            <person name="Su P."/>
            <person name="Kiefer A.F."/>
            <person name="Nichols A."/>
            <person name="Cepeda A.J."/>
            <person name="Yan W."/>
            <person name="Fan B."/>
            <person name="Jiang Y."/>
            <person name="Adhikari A."/>
            <person name="Zheng C.-J."/>
            <person name="Schuster L."/>
            <person name="Cowan T.M."/>
            <person name="Smanski M.J."/>
            <person name="Chevrette M.G."/>
            <person name="De Carvalho L.P.S."/>
            <person name="Shen B."/>
        </authorList>
    </citation>
    <scope>NUCLEOTIDE SEQUENCE [LARGE SCALE GENOMIC DNA]</scope>
    <source>
        <strain evidence="1 2">NPDC050671</strain>
    </source>
</reference>
<dbReference type="EMBL" id="JBFAIH010000014">
    <property type="protein sequence ID" value="MEV0365465.1"/>
    <property type="molecule type" value="Genomic_DNA"/>
</dbReference>
<keyword evidence="2" id="KW-1185">Reference proteome</keyword>
<evidence type="ECO:0000313" key="1">
    <source>
        <dbReference type="EMBL" id="MEV0365465.1"/>
    </source>
</evidence>
<protein>
    <submittedName>
        <fullName evidence="1">Type VII secretion system-associated protein</fullName>
    </submittedName>
</protein>
<gene>
    <name evidence="1" type="ORF">AB0H72_22460</name>
</gene>
<organism evidence="1 2">
    <name type="scientific">Nocardia fusca</name>
    <dbReference type="NCBI Taxonomy" id="941183"/>
    <lineage>
        <taxon>Bacteria</taxon>
        <taxon>Bacillati</taxon>
        <taxon>Actinomycetota</taxon>
        <taxon>Actinomycetes</taxon>
        <taxon>Mycobacteriales</taxon>
        <taxon>Nocardiaceae</taxon>
        <taxon>Nocardia</taxon>
    </lineage>
</organism>
<proteinExistence type="predicted"/>
<dbReference type="RefSeq" id="WP_357981920.1">
    <property type="nucleotide sequence ID" value="NZ_JBFAIH010000014.1"/>
</dbReference>
<dbReference type="NCBIfam" id="NF033532">
    <property type="entry name" value="lone7para_assoc"/>
    <property type="match status" value="1"/>
</dbReference>
<name>A0ABV3FCL8_9NOCA</name>
<sequence length="181" mass="18969">MVEPPAEAVRNDDWFVLIDPGWDGPDAAGSPPVEAVVGGWELRADGTAGPFRPNPRYCPSGPEVPTDPIDAVLRRIALGERLGAELVRMLRDSVVELGCDESGRPLLGAAPDGTSCVVVVTAELQKEDVEVDRWLPVHGQVLADAVPSGAEILINPAGCAAMRISVESLCAVPEEVSGNDG</sequence>
<dbReference type="InterPro" id="IPR047659">
    <property type="entry name" value="T7SS_assoc"/>
</dbReference>
<dbReference type="Proteomes" id="UP001551658">
    <property type="component" value="Unassembled WGS sequence"/>
</dbReference>
<evidence type="ECO:0000313" key="2">
    <source>
        <dbReference type="Proteomes" id="UP001551658"/>
    </source>
</evidence>